<protein>
    <submittedName>
        <fullName evidence="1">Uncharacterized protein</fullName>
    </submittedName>
</protein>
<accession>A0A4R2PS67</accession>
<comment type="caution">
    <text evidence="1">The sequence shown here is derived from an EMBL/GenBank/DDBJ whole genome shotgun (WGS) entry which is preliminary data.</text>
</comment>
<dbReference type="Proteomes" id="UP000294911">
    <property type="component" value="Unassembled WGS sequence"/>
</dbReference>
<sequence>MVVGLCPWSERASTVASRSGSSRPGRIWVWAGLGRGLGCGGAAKRVFAFGGGEAGPRAVRTAVGVVGVFGFAGAFGADGAGCAQLECAAGVGCGWPVVGGGVEQFGGVGSAGGFGDPRTGQYEVWGAISAVADVVRAQRVAAVASHAAASSWLVWLVIGSGSEWGCWVVCQRWWRSVMLVG</sequence>
<dbReference type="AlphaFoldDB" id="A0A4R2PS67"/>
<keyword evidence="2" id="KW-1185">Reference proteome</keyword>
<proteinExistence type="predicted"/>
<name>A0A4R2PS67_9PSEU</name>
<reference evidence="1 2" key="1">
    <citation type="submission" date="2019-03" db="EMBL/GenBank/DDBJ databases">
        <title>Genomic Encyclopedia of Type Strains, Phase IV (KMG-IV): sequencing the most valuable type-strain genomes for metagenomic binning, comparative biology and taxonomic classification.</title>
        <authorList>
            <person name="Goeker M."/>
        </authorList>
    </citation>
    <scope>NUCLEOTIDE SEQUENCE [LARGE SCALE GENOMIC DNA]</scope>
    <source>
        <strain evidence="1 2">DSM 45765</strain>
    </source>
</reference>
<evidence type="ECO:0000313" key="2">
    <source>
        <dbReference type="Proteomes" id="UP000294911"/>
    </source>
</evidence>
<dbReference type="EMBL" id="SLXQ01000039">
    <property type="protein sequence ID" value="TCP38762.1"/>
    <property type="molecule type" value="Genomic_DNA"/>
</dbReference>
<evidence type="ECO:0000313" key="1">
    <source>
        <dbReference type="EMBL" id="TCP38762.1"/>
    </source>
</evidence>
<gene>
    <name evidence="1" type="ORF">EV191_1394</name>
</gene>
<organism evidence="1 2">
    <name type="scientific">Tamaricihabitans halophyticus</name>
    <dbReference type="NCBI Taxonomy" id="1262583"/>
    <lineage>
        <taxon>Bacteria</taxon>
        <taxon>Bacillati</taxon>
        <taxon>Actinomycetota</taxon>
        <taxon>Actinomycetes</taxon>
        <taxon>Pseudonocardiales</taxon>
        <taxon>Pseudonocardiaceae</taxon>
        <taxon>Tamaricihabitans</taxon>
    </lineage>
</organism>